<dbReference type="PANTHER" id="PTHR42470">
    <property type="entry name" value="VAST DOMAIN-CONTAINING PROTEIN"/>
    <property type="match status" value="1"/>
</dbReference>
<dbReference type="Pfam" id="PF25545">
    <property type="entry name" value="DUF7924"/>
    <property type="match status" value="1"/>
</dbReference>
<dbReference type="EMBL" id="MU853620">
    <property type="protein sequence ID" value="KAK4140937.1"/>
    <property type="molecule type" value="Genomic_DNA"/>
</dbReference>
<proteinExistence type="predicted"/>
<feature type="region of interest" description="Disordered" evidence="1">
    <location>
        <begin position="495"/>
        <end position="549"/>
    </location>
</feature>
<accession>A0AAN6UXC4</accession>
<evidence type="ECO:0000256" key="1">
    <source>
        <dbReference type="SAM" id="MobiDB-lite"/>
    </source>
</evidence>
<feature type="compositionally biased region" description="Low complexity" evidence="1">
    <location>
        <begin position="534"/>
        <end position="549"/>
    </location>
</feature>
<protein>
    <recommendedName>
        <fullName evidence="2">DUF7924 domain-containing protein</fullName>
    </recommendedName>
</protein>
<keyword evidence="4" id="KW-1185">Reference proteome</keyword>
<feature type="compositionally biased region" description="Basic and acidic residues" evidence="1">
    <location>
        <begin position="586"/>
        <end position="595"/>
    </location>
</feature>
<reference evidence="3" key="2">
    <citation type="submission" date="2023-05" db="EMBL/GenBank/DDBJ databases">
        <authorList>
            <consortium name="Lawrence Berkeley National Laboratory"/>
            <person name="Steindorff A."/>
            <person name="Hensen N."/>
            <person name="Bonometti L."/>
            <person name="Westerberg I."/>
            <person name="Brannstrom I.O."/>
            <person name="Guillou S."/>
            <person name="Cros-Aarteil S."/>
            <person name="Calhoun S."/>
            <person name="Haridas S."/>
            <person name="Kuo A."/>
            <person name="Mondo S."/>
            <person name="Pangilinan J."/>
            <person name="Riley R."/>
            <person name="Labutti K."/>
            <person name="Andreopoulos B."/>
            <person name="Lipzen A."/>
            <person name="Chen C."/>
            <person name="Yanf M."/>
            <person name="Daum C."/>
            <person name="Ng V."/>
            <person name="Clum A."/>
            <person name="Ohm R."/>
            <person name="Martin F."/>
            <person name="Silar P."/>
            <person name="Natvig D."/>
            <person name="Lalanne C."/>
            <person name="Gautier V."/>
            <person name="Ament-Velasquez S.L."/>
            <person name="Kruys A."/>
            <person name="Hutchinson M.I."/>
            <person name="Powell A.J."/>
            <person name="Barry K."/>
            <person name="Miller A.N."/>
            <person name="Grigoriev I.V."/>
            <person name="Debuchy R."/>
            <person name="Gladieux P."/>
            <person name="Thoren M.H."/>
            <person name="Johannesson H."/>
        </authorList>
    </citation>
    <scope>NUCLEOTIDE SEQUENCE</scope>
    <source>
        <strain evidence="3">CBS 141.50</strain>
    </source>
</reference>
<evidence type="ECO:0000259" key="2">
    <source>
        <dbReference type="Pfam" id="PF25545"/>
    </source>
</evidence>
<organism evidence="3 4">
    <name type="scientific">Dichotomopilus funicola</name>
    <dbReference type="NCBI Taxonomy" id="1934379"/>
    <lineage>
        <taxon>Eukaryota</taxon>
        <taxon>Fungi</taxon>
        <taxon>Dikarya</taxon>
        <taxon>Ascomycota</taxon>
        <taxon>Pezizomycotina</taxon>
        <taxon>Sordariomycetes</taxon>
        <taxon>Sordariomycetidae</taxon>
        <taxon>Sordariales</taxon>
        <taxon>Chaetomiaceae</taxon>
        <taxon>Dichotomopilus</taxon>
    </lineage>
</organism>
<feature type="region of interest" description="Disordered" evidence="1">
    <location>
        <begin position="563"/>
        <end position="595"/>
    </location>
</feature>
<dbReference type="PANTHER" id="PTHR42470:SF1">
    <property type="entry name" value="VAST DOMAIN-CONTAINING PROTEIN"/>
    <property type="match status" value="1"/>
</dbReference>
<comment type="caution">
    <text evidence="3">The sequence shown here is derived from an EMBL/GenBank/DDBJ whole genome shotgun (WGS) entry which is preliminary data.</text>
</comment>
<feature type="compositionally biased region" description="Polar residues" evidence="1">
    <location>
        <begin position="495"/>
        <end position="519"/>
    </location>
</feature>
<evidence type="ECO:0000313" key="3">
    <source>
        <dbReference type="EMBL" id="KAK4140937.1"/>
    </source>
</evidence>
<feature type="domain" description="DUF7924" evidence="2">
    <location>
        <begin position="194"/>
        <end position="414"/>
    </location>
</feature>
<dbReference type="AlphaFoldDB" id="A0AAN6UXC4"/>
<dbReference type="RefSeq" id="XP_062634308.1">
    <property type="nucleotide sequence ID" value="XM_062778128.1"/>
</dbReference>
<dbReference type="InterPro" id="IPR057684">
    <property type="entry name" value="DUF7924"/>
</dbReference>
<dbReference type="GeneID" id="87814741"/>
<dbReference type="Proteomes" id="UP001302676">
    <property type="component" value="Unassembled WGS sequence"/>
</dbReference>
<evidence type="ECO:0000313" key="4">
    <source>
        <dbReference type="Proteomes" id="UP001302676"/>
    </source>
</evidence>
<sequence>MLYFSGKITNREIPIQQVLFQPKPKRPVHEIAPFLGEFVDPVHPALHQTPGFVSRWLESVGVNPPKRPKSESYLDRVPDHCELRKFVRSAPDMDTKTYNSGFLVPPSPDQMDIWSRSFKGAEYSNSTKVIGAVRNSNYRRNNLAFNGVNILAPCDEFPDHMIPHIQRLGADRHSPELPPEKVEEYMQWLSELDASCNETDVESFVGDALLPEKRDPAYGREAGLQRTRSSLMAAHLVPRNHGMGTIYRISQPKPDYLYGYSFGNEAFTMDQLLAQERVHPTHPNFGMVQPSVVFPFLVIEVKADGGTGGSLWVASNQAAGAAAVSLNASEQLNKKLQECQSGFRVDNVFYAITVINYAVQLYVAWKEDDSKFSMQRVRMFSPDNPKHFRELRKAIWNILDWGKGSRFNQVRNALDIIWEDHCKKTSAQAKSRPPPFEGSVGSVAKRARSVSSWAGGKTRIGSSLRNEISQVYGTPNTGSSGEASVRLPVEALTESSMGTPTPNVDQSPAQTTALDSSNPGWGLYPAPAMPPSPSQSAQPLQNPYQPVQPPYVAAGGQYYFPNTPDGGYSQYVPDEQGQGQALALSHESDNKDWQL</sequence>
<gene>
    <name evidence="3" type="ORF">C8A04DRAFT_14509</name>
</gene>
<name>A0AAN6UXC4_9PEZI</name>
<reference evidence="3" key="1">
    <citation type="journal article" date="2023" name="Mol. Phylogenet. Evol.">
        <title>Genome-scale phylogeny and comparative genomics of the fungal order Sordariales.</title>
        <authorList>
            <person name="Hensen N."/>
            <person name="Bonometti L."/>
            <person name="Westerberg I."/>
            <person name="Brannstrom I.O."/>
            <person name="Guillou S."/>
            <person name="Cros-Aarteil S."/>
            <person name="Calhoun S."/>
            <person name="Haridas S."/>
            <person name="Kuo A."/>
            <person name="Mondo S."/>
            <person name="Pangilinan J."/>
            <person name="Riley R."/>
            <person name="LaButti K."/>
            <person name="Andreopoulos B."/>
            <person name="Lipzen A."/>
            <person name="Chen C."/>
            <person name="Yan M."/>
            <person name="Daum C."/>
            <person name="Ng V."/>
            <person name="Clum A."/>
            <person name="Steindorff A."/>
            <person name="Ohm R.A."/>
            <person name="Martin F."/>
            <person name="Silar P."/>
            <person name="Natvig D.O."/>
            <person name="Lalanne C."/>
            <person name="Gautier V."/>
            <person name="Ament-Velasquez S.L."/>
            <person name="Kruys A."/>
            <person name="Hutchinson M.I."/>
            <person name="Powell A.J."/>
            <person name="Barry K."/>
            <person name="Miller A.N."/>
            <person name="Grigoriev I.V."/>
            <person name="Debuchy R."/>
            <person name="Gladieux P."/>
            <person name="Hiltunen Thoren M."/>
            <person name="Johannesson H."/>
        </authorList>
    </citation>
    <scope>NUCLEOTIDE SEQUENCE</scope>
    <source>
        <strain evidence="3">CBS 141.50</strain>
    </source>
</reference>